<dbReference type="RefSeq" id="WP_058373321.1">
    <property type="nucleotide sequence ID" value="NZ_CP011034.1"/>
</dbReference>
<dbReference type="PANTHER" id="PTHR30093">
    <property type="entry name" value="GENERAL SECRETION PATHWAY PROTEIN G"/>
    <property type="match status" value="1"/>
</dbReference>
<dbReference type="InterPro" id="IPR031982">
    <property type="entry name" value="PilE-like"/>
</dbReference>
<evidence type="ECO:0000313" key="4">
    <source>
        <dbReference type="Proteomes" id="UP000065261"/>
    </source>
</evidence>
<dbReference type="AlphaFoldDB" id="A0A0U2X6G5"/>
<dbReference type="NCBIfam" id="TIGR02532">
    <property type="entry name" value="IV_pilin_GFxxxE"/>
    <property type="match status" value="1"/>
</dbReference>
<dbReference type="PANTHER" id="PTHR30093:SF47">
    <property type="entry name" value="TYPE IV PILUS NON-CORE MINOR PILIN PILE"/>
    <property type="match status" value="1"/>
</dbReference>
<dbReference type="Pfam" id="PF16732">
    <property type="entry name" value="ComP_DUS"/>
    <property type="match status" value="1"/>
</dbReference>
<keyword evidence="2" id="KW-1133">Transmembrane helix</keyword>
<keyword evidence="2" id="KW-0472">Membrane</keyword>
<dbReference type="Gene3D" id="3.30.700.10">
    <property type="entry name" value="Glycoprotein, Type 4 Pilin"/>
    <property type="match status" value="1"/>
</dbReference>
<dbReference type="KEGG" id="ptn:PTRA_a1781"/>
<gene>
    <name evidence="3" type="primary">pilE</name>
    <name evidence="3" type="ORF">PTRA_a1781</name>
</gene>
<dbReference type="Pfam" id="PF07963">
    <property type="entry name" value="N_methyl"/>
    <property type="match status" value="1"/>
</dbReference>
<evidence type="ECO:0000256" key="2">
    <source>
        <dbReference type="SAM" id="Phobius"/>
    </source>
</evidence>
<feature type="region of interest" description="Disordered" evidence="1">
    <location>
        <begin position="88"/>
        <end position="112"/>
    </location>
</feature>
<feature type="transmembrane region" description="Helical" evidence="2">
    <location>
        <begin position="12"/>
        <end position="33"/>
    </location>
</feature>
<dbReference type="InterPro" id="IPR045584">
    <property type="entry name" value="Pilin-like"/>
</dbReference>
<evidence type="ECO:0000256" key="1">
    <source>
        <dbReference type="SAM" id="MobiDB-lite"/>
    </source>
</evidence>
<accession>A0A0U2X6G5</accession>
<dbReference type="SUPFAM" id="SSF54523">
    <property type="entry name" value="Pili subunits"/>
    <property type="match status" value="1"/>
</dbReference>
<sequence length="134" mass="14632">MTTKVLKLAREQGFTLVELMIAIAILGVLYSVALPNYTSYIQHSRRADVQQVLLQQTAVLERQYTRVGGYPKTYTFPASDYYAFSYQSDASQGGSDGSEFSLKATPKGAQSSDKCGALVVNQSGIKSAATEKCW</sequence>
<dbReference type="Proteomes" id="UP000065261">
    <property type="component" value="Chromosome I"/>
</dbReference>
<name>A0A0U2X6G5_9GAMM</name>
<evidence type="ECO:0000313" key="3">
    <source>
        <dbReference type="EMBL" id="ALS32942.1"/>
    </source>
</evidence>
<dbReference type="InterPro" id="IPR012902">
    <property type="entry name" value="N_methyl_site"/>
</dbReference>
<dbReference type="EMBL" id="CP011034">
    <property type="protein sequence ID" value="ALS32942.1"/>
    <property type="molecule type" value="Genomic_DNA"/>
</dbReference>
<keyword evidence="2" id="KW-0812">Transmembrane</keyword>
<proteinExistence type="predicted"/>
<reference evidence="3 4" key="1">
    <citation type="submission" date="2015-03" db="EMBL/GenBank/DDBJ databases">
        <authorList>
            <person name="Murphy D."/>
        </authorList>
    </citation>
    <scope>NUCLEOTIDE SEQUENCE [LARGE SCALE GENOMIC DNA]</scope>
    <source>
        <strain evidence="3 4">KMM 520</strain>
    </source>
</reference>
<dbReference type="PATRIC" id="fig|1315283.4.peg.1536"/>
<dbReference type="OrthoDB" id="5572189at2"/>
<dbReference type="GO" id="GO:0043683">
    <property type="term" value="P:type IV pilus assembly"/>
    <property type="evidence" value="ECO:0007669"/>
    <property type="project" value="InterPro"/>
</dbReference>
<organism evidence="3">
    <name type="scientific">Pseudoalteromonas translucida KMM 520</name>
    <dbReference type="NCBI Taxonomy" id="1315283"/>
    <lineage>
        <taxon>Bacteria</taxon>
        <taxon>Pseudomonadati</taxon>
        <taxon>Pseudomonadota</taxon>
        <taxon>Gammaproteobacteria</taxon>
        <taxon>Alteromonadales</taxon>
        <taxon>Pseudoalteromonadaceae</taxon>
        <taxon>Pseudoalteromonas</taxon>
    </lineage>
</organism>
<protein>
    <submittedName>
        <fullName evidence="3">Type IV pilus assembly protein PilE</fullName>
    </submittedName>
</protein>